<organism evidence="1 2">
    <name type="scientific">Pseudonocardia humida</name>
    <dbReference type="NCBI Taxonomy" id="2800819"/>
    <lineage>
        <taxon>Bacteria</taxon>
        <taxon>Bacillati</taxon>
        <taxon>Actinomycetota</taxon>
        <taxon>Actinomycetes</taxon>
        <taxon>Pseudonocardiales</taxon>
        <taxon>Pseudonocardiaceae</taxon>
        <taxon>Pseudonocardia</taxon>
    </lineage>
</organism>
<gene>
    <name evidence="1" type="ORF">KDL28_34705</name>
</gene>
<keyword evidence="2" id="KW-1185">Reference proteome</keyword>
<dbReference type="EMBL" id="JAGSOV010000079">
    <property type="protein sequence ID" value="MCO1660224.1"/>
    <property type="molecule type" value="Genomic_DNA"/>
</dbReference>
<dbReference type="SUPFAM" id="SSF52540">
    <property type="entry name" value="P-loop containing nucleoside triphosphate hydrolases"/>
    <property type="match status" value="1"/>
</dbReference>
<accession>A0ABT1ABP0</accession>
<comment type="caution">
    <text evidence="1">The sequence shown here is derived from an EMBL/GenBank/DDBJ whole genome shotgun (WGS) entry which is preliminary data.</text>
</comment>
<reference evidence="1" key="1">
    <citation type="submission" date="2021-04" db="EMBL/GenBank/DDBJ databases">
        <title>Pseudonocardia sp. nov., isolated from sandy soil of mangrove forest.</title>
        <authorList>
            <person name="Zan Z."/>
            <person name="Huang R."/>
            <person name="Liu W."/>
        </authorList>
    </citation>
    <scope>NUCLEOTIDE SEQUENCE</scope>
    <source>
        <strain evidence="1">S2-4</strain>
    </source>
</reference>
<evidence type="ECO:0000313" key="2">
    <source>
        <dbReference type="Proteomes" id="UP001165283"/>
    </source>
</evidence>
<sequence length="220" mass="23341">MRLPGGEPDRGPWRAVPVTEVLGLLTAGRPVPPTRPWVVAVDGRGGSGKSTLAGALAAAAGPRATVLHTDDAAWHHSFFDWDPMLVEHVLEPARAGRAVRFTPPAWRERGREGAIEVPAGCELLLVEGCAAARRRLEPHLDAAVWVQSDMDVADGRMHHRDSDDAEAMAVMAEWNAAELTLLTAERAWERATVVVAGTPPTPPPPGHVVVGAVSGRGARG</sequence>
<protein>
    <recommendedName>
        <fullName evidence="3">Uridine kinase</fullName>
    </recommendedName>
</protein>
<name>A0ABT1ABP0_9PSEU</name>
<dbReference type="RefSeq" id="WP_252445590.1">
    <property type="nucleotide sequence ID" value="NZ_JAGSOV010000079.1"/>
</dbReference>
<dbReference type="InterPro" id="IPR027417">
    <property type="entry name" value="P-loop_NTPase"/>
</dbReference>
<dbReference type="Gene3D" id="3.40.50.300">
    <property type="entry name" value="P-loop containing nucleotide triphosphate hydrolases"/>
    <property type="match status" value="1"/>
</dbReference>
<proteinExistence type="predicted"/>
<evidence type="ECO:0000313" key="1">
    <source>
        <dbReference type="EMBL" id="MCO1660224.1"/>
    </source>
</evidence>
<dbReference type="Proteomes" id="UP001165283">
    <property type="component" value="Unassembled WGS sequence"/>
</dbReference>
<evidence type="ECO:0008006" key="3">
    <source>
        <dbReference type="Google" id="ProtNLM"/>
    </source>
</evidence>